<protein>
    <submittedName>
        <fullName evidence="1 2">Uncharacterized protein</fullName>
    </submittedName>
</protein>
<proteinExistence type="predicted"/>
<organism evidence="1">
    <name type="scientific">Anopheles sinensis</name>
    <name type="common">Mosquito</name>
    <dbReference type="NCBI Taxonomy" id="74873"/>
    <lineage>
        <taxon>Eukaryota</taxon>
        <taxon>Metazoa</taxon>
        <taxon>Ecdysozoa</taxon>
        <taxon>Arthropoda</taxon>
        <taxon>Hexapoda</taxon>
        <taxon>Insecta</taxon>
        <taxon>Pterygota</taxon>
        <taxon>Neoptera</taxon>
        <taxon>Endopterygota</taxon>
        <taxon>Diptera</taxon>
        <taxon>Nematocera</taxon>
        <taxon>Culicoidea</taxon>
        <taxon>Culicidae</taxon>
        <taxon>Anophelinae</taxon>
        <taxon>Anopheles</taxon>
    </lineage>
</organism>
<dbReference type="AlphaFoldDB" id="A0A084VR97"/>
<evidence type="ECO:0000313" key="3">
    <source>
        <dbReference type="Proteomes" id="UP000030765"/>
    </source>
</evidence>
<keyword evidence="3" id="KW-1185">Reference proteome</keyword>
<gene>
    <name evidence="1" type="ORF">ZHAS_00007979</name>
</gene>
<accession>A0A084VR97</accession>
<dbReference type="Proteomes" id="UP000030765">
    <property type="component" value="Unassembled WGS sequence"/>
</dbReference>
<dbReference type="EMBL" id="KE525019">
    <property type="protein sequence ID" value="KFB40491.1"/>
    <property type="molecule type" value="Genomic_DNA"/>
</dbReference>
<evidence type="ECO:0000313" key="2">
    <source>
        <dbReference type="EnsemblMetazoa" id="ASIC007979-PA"/>
    </source>
</evidence>
<reference evidence="1 3" key="1">
    <citation type="journal article" date="2014" name="BMC Genomics">
        <title>Genome sequence of Anopheles sinensis provides insight into genetics basis of mosquito competence for malaria parasites.</title>
        <authorList>
            <person name="Zhou D."/>
            <person name="Zhang D."/>
            <person name="Ding G."/>
            <person name="Shi L."/>
            <person name="Hou Q."/>
            <person name="Ye Y."/>
            <person name="Xu Y."/>
            <person name="Zhou H."/>
            <person name="Xiong C."/>
            <person name="Li S."/>
            <person name="Yu J."/>
            <person name="Hong S."/>
            <person name="Yu X."/>
            <person name="Zou P."/>
            <person name="Chen C."/>
            <person name="Chang X."/>
            <person name="Wang W."/>
            <person name="Lv Y."/>
            <person name="Sun Y."/>
            <person name="Ma L."/>
            <person name="Shen B."/>
            <person name="Zhu C."/>
        </authorList>
    </citation>
    <scope>NUCLEOTIDE SEQUENCE [LARGE SCALE GENOMIC DNA]</scope>
</reference>
<dbReference type="VEuPathDB" id="VectorBase:ASIC007979"/>
<sequence length="62" mass="6839">MERIAVPGIPSTAGLLRISDHLPDYDREAKWYPVPDHNALVVSKPVRSRGGKKELVFLAPSS</sequence>
<dbReference type="EnsemblMetazoa" id="ASIC007979-RA">
    <property type="protein sequence ID" value="ASIC007979-PA"/>
    <property type="gene ID" value="ASIC007979"/>
</dbReference>
<name>A0A084VR97_ANOSI</name>
<evidence type="ECO:0000313" key="1">
    <source>
        <dbReference type="EMBL" id="KFB40491.1"/>
    </source>
</evidence>
<reference evidence="2" key="2">
    <citation type="submission" date="2020-05" db="UniProtKB">
        <authorList>
            <consortium name="EnsemblMetazoa"/>
        </authorList>
    </citation>
    <scope>IDENTIFICATION</scope>
</reference>
<dbReference type="EMBL" id="ATLV01015550">
    <property type="status" value="NOT_ANNOTATED_CDS"/>
    <property type="molecule type" value="Genomic_DNA"/>
</dbReference>